<keyword evidence="1 7" id="KW-0963">Cytoplasm</keyword>
<feature type="binding site" evidence="7 8">
    <location>
        <position position="114"/>
    </location>
    <ligand>
        <name>S-adenosyl-L-methionine</name>
        <dbReference type="ChEBI" id="CHEBI:59789"/>
    </ligand>
</feature>
<keyword evidence="11" id="KW-1185">Reference proteome</keyword>
<comment type="function">
    <text evidence="7">Specifically dimethylates two adjacent adenosines in the loop of a conserved hairpin near the 3'-end of 16S rRNA in the 30S particle. May play a critical role in biogenesis of 30S subunits.</text>
</comment>
<dbReference type="SUPFAM" id="SSF53335">
    <property type="entry name" value="S-adenosyl-L-methionine-dependent methyltransferases"/>
    <property type="match status" value="1"/>
</dbReference>
<name>K2QFF5_METFP</name>
<feature type="domain" description="Ribosomal RNA adenine methylase transferase N-terminal" evidence="9">
    <location>
        <begin position="31"/>
        <end position="197"/>
    </location>
</feature>
<dbReference type="Gene3D" id="1.10.8.100">
    <property type="entry name" value="Ribosomal RNA adenine dimethylase-like, domain 2"/>
    <property type="match status" value="1"/>
</dbReference>
<dbReference type="GO" id="GO:0005737">
    <property type="term" value="C:cytoplasm"/>
    <property type="evidence" value="ECO:0007669"/>
    <property type="project" value="UniProtKB-SubCell"/>
</dbReference>
<dbReference type="PANTHER" id="PTHR11727:SF7">
    <property type="entry name" value="DIMETHYLADENOSINE TRANSFERASE-RELATED"/>
    <property type="match status" value="1"/>
</dbReference>
<reference evidence="10 11" key="1">
    <citation type="journal article" date="2012" name="J. Bacteriol.">
        <title>Draft genome sequence of Methanobacterium formicicum DSM 3637, an archaebacterium isolated from the methane producer amoeba Pelomyxa palustris.</title>
        <authorList>
            <person name="Gutierrez G."/>
        </authorList>
    </citation>
    <scope>NUCLEOTIDE SEQUENCE [LARGE SCALE GENOMIC DNA]</scope>
    <source>
        <strain evidence="11">DSM 3637 / PP1</strain>
    </source>
</reference>
<dbReference type="PANTHER" id="PTHR11727">
    <property type="entry name" value="DIMETHYLADENOSINE TRANSFERASE"/>
    <property type="match status" value="1"/>
</dbReference>
<accession>K2QFF5</accession>
<dbReference type="EC" id="2.1.1.-" evidence="7"/>
<dbReference type="InterPro" id="IPR023165">
    <property type="entry name" value="rRNA_Ade_diMease-like_C"/>
</dbReference>
<keyword evidence="4 7" id="KW-0808">Transferase</keyword>
<dbReference type="InterPro" id="IPR020598">
    <property type="entry name" value="rRNA_Ade_methylase_Trfase_N"/>
</dbReference>
<dbReference type="OrthoDB" id="9883at2157"/>
<evidence type="ECO:0000256" key="3">
    <source>
        <dbReference type="ARBA" id="ARBA00022603"/>
    </source>
</evidence>
<evidence type="ECO:0000256" key="6">
    <source>
        <dbReference type="ARBA" id="ARBA00022884"/>
    </source>
</evidence>
<dbReference type="InterPro" id="IPR029063">
    <property type="entry name" value="SAM-dependent_MTases_sf"/>
</dbReference>
<dbReference type="AlphaFoldDB" id="K2QFF5"/>
<evidence type="ECO:0000256" key="2">
    <source>
        <dbReference type="ARBA" id="ARBA00022552"/>
    </source>
</evidence>
<evidence type="ECO:0000256" key="7">
    <source>
        <dbReference type="HAMAP-Rule" id="MF_00607"/>
    </source>
</evidence>
<organism evidence="10 11">
    <name type="scientific">Methanobacterium formicicum (strain DSM 3637 / PP1)</name>
    <dbReference type="NCBI Taxonomy" id="1204725"/>
    <lineage>
        <taxon>Archaea</taxon>
        <taxon>Methanobacteriati</taxon>
        <taxon>Methanobacteriota</taxon>
        <taxon>Methanomada group</taxon>
        <taxon>Methanobacteria</taxon>
        <taxon>Methanobacteriales</taxon>
        <taxon>Methanobacteriaceae</taxon>
        <taxon>Methanobacterium</taxon>
    </lineage>
</organism>
<evidence type="ECO:0000256" key="4">
    <source>
        <dbReference type="ARBA" id="ARBA00022679"/>
    </source>
</evidence>
<comment type="subcellular location">
    <subcellularLocation>
        <location evidence="7">Cytoplasm</location>
    </subcellularLocation>
</comment>
<feature type="binding site" evidence="7 8">
    <location>
        <position position="26"/>
    </location>
    <ligand>
        <name>S-adenosyl-L-methionine</name>
        <dbReference type="ChEBI" id="CHEBI:59789"/>
    </ligand>
</feature>
<keyword evidence="3 7" id="KW-0489">Methyltransferase</keyword>
<dbReference type="PATRIC" id="fig|1204725.3.peg.190"/>
<sequence>MLAQETSQLLKKHQIRLDRRKGQNYLTNDHILAKIIENAQLNDSDVVLEIGAGIGTLTLPLAEKSSKVVAFEQDKRIVRVLRERLHELGISNVEVMEGDATKMEFPYFNKVVSNLPYQISSPITFKLLNYNFDYAILMYQLEFAQRMVAQPGESNYSRLSVMMNLCTHTELLFNVPKNAFLPPPRISSAVIKLTPKKNPQADKFFANTCRALFQHKKKKSGKALLQSFHEISDLNLDRTTIRDLILKLDPELTEERVFKLNEKEILTISRELKELMEGYDEKNG</sequence>
<dbReference type="InterPro" id="IPR011530">
    <property type="entry name" value="rRNA_adenine_dimethylase"/>
</dbReference>
<protein>
    <recommendedName>
        <fullName evidence="7">Probable ribosomal RNA small subunit methyltransferase A</fullName>
        <ecNumber evidence="7">2.1.1.-</ecNumber>
    </recommendedName>
    <alternativeName>
        <fullName evidence="7">16S rRNA dimethyladenosine transferase</fullName>
    </alternativeName>
    <alternativeName>
        <fullName evidence="7">16S rRNA dimethylase</fullName>
    </alternativeName>
    <alternativeName>
        <fullName evidence="7">S-adenosylmethionine-6-N',N'-adenosyl(rRNA) dimethyltransferase</fullName>
    </alternativeName>
</protein>
<gene>
    <name evidence="7" type="primary">rsmA</name>
    <name evidence="7 10" type="synonym">ksgA</name>
    <name evidence="10" type="ORF">A994_00955</name>
</gene>
<dbReference type="HAMAP" id="MF_00607">
    <property type="entry name" value="16SrRNA_methyltr_A"/>
    <property type="match status" value="1"/>
</dbReference>
<keyword evidence="2 7" id="KW-0698">rRNA processing</keyword>
<dbReference type="GO" id="GO:0000179">
    <property type="term" value="F:rRNA (adenine-N6,N6-)-dimethyltransferase activity"/>
    <property type="evidence" value="ECO:0007669"/>
    <property type="project" value="UniProtKB-UniRule"/>
</dbReference>
<comment type="caution">
    <text evidence="10">The sequence shown here is derived from an EMBL/GenBank/DDBJ whole genome shotgun (WGS) entry which is preliminary data.</text>
</comment>
<dbReference type="InterPro" id="IPR001737">
    <property type="entry name" value="KsgA/Erm"/>
</dbReference>
<evidence type="ECO:0000313" key="11">
    <source>
        <dbReference type="Proteomes" id="UP000007360"/>
    </source>
</evidence>
<dbReference type="CDD" id="cd02440">
    <property type="entry name" value="AdoMet_MTases"/>
    <property type="match status" value="1"/>
</dbReference>
<dbReference type="PROSITE" id="PS01131">
    <property type="entry name" value="RRNA_A_DIMETH"/>
    <property type="match status" value="1"/>
</dbReference>
<dbReference type="Pfam" id="PF00398">
    <property type="entry name" value="RrnaAD"/>
    <property type="match status" value="1"/>
</dbReference>
<proteinExistence type="inferred from homology"/>
<feature type="binding site" evidence="7 8">
    <location>
        <position position="72"/>
    </location>
    <ligand>
        <name>S-adenosyl-L-methionine</name>
        <dbReference type="ChEBI" id="CHEBI:59789"/>
    </ligand>
</feature>
<feature type="binding site" evidence="7 8">
    <location>
        <position position="51"/>
    </location>
    <ligand>
        <name>S-adenosyl-L-methionine</name>
        <dbReference type="ChEBI" id="CHEBI:59789"/>
    </ligand>
</feature>
<dbReference type="RefSeq" id="WP_004029379.1">
    <property type="nucleotide sequence ID" value="NZ_AMPO01000001.1"/>
</dbReference>
<dbReference type="Gene3D" id="3.40.50.150">
    <property type="entry name" value="Vaccinia Virus protein VP39"/>
    <property type="match status" value="1"/>
</dbReference>
<dbReference type="GO" id="GO:0003723">
    <property type="term" value="F:RNA binding"/>
    <property type="evidence" value="ECO:0007669"/>
    <property type="project" value="UniProtKB-UniRule"/>
</dbReference>
<dbReference type="NCBIfam" id="TIGR00755">
    <property type="entry name" value="ksgA"/>
    <property type="match status" value="1"/>
</dbReference>
<dbReference type="InterPro" id="IPR020596">
    <property type="entry name" value="rRNA_Ade_Mease_Trfase_CS"/>
</dbReference>
<evidence type="ECO:0000256" key="8">
    <source>
        <dbReference type="PROSITE-ProRule" id="PRU01026"/>
    </source>
</evidence>
<keyword evidence="5 7" id="KW-0949">S-adenosyl-L-methionine</keyword>
<evidence type="ECO:0000256" key="1">
    <source>
        <dbReference type="ARBA" id="ARBA00022490"/>
    </source>
</evidence>
<feature type="binding site" evidence="7 8">
    <location>
        <position position="24"/>
    </location>
    <ligand>
        <name>S-adenosyl-L-methionine</name>
        <dbReference type="ChEBI" id="CHEBI:59789"/>
    </ligand>
</feature>
<feature type="binding site" evidence="7 8">
    <location>
        <position position="99"/>
    </location>
    <ligand>
        <name>S-adenosyl-L-methionine</name>
        <dbReference type="ChEBI" id="CHEBI:59789"/>
    </ligand>
</feature>
<dbReference type="EMBL" id="AMPO01000001">
    <property type="protein sequence ID" value="EKF86811.1"/>
    <property type="molecule type" value="Genomic_DNA"/>
</dbReference>
<evidence type="ECO:0000313" key="10">
    <source>
        <dbReference type="EMBL" id="EKF86811.1"/>
    </source>
</evidence>
<keyword evidence="6 7" id="KW-0694">RNA-binding</keyword>
<dbReference type="Proteomes" id="UP000007360">
    <property type="component" value="Unassembled WGS sequence"/>
</dbReference>
<comment type="similarity">
    <text evidence="7">Belongs to the class I-like SAM-binding methyltransferase superfamily. rRNA adenine N(6)-methyltransferase family. RsmA subfamily.</text>
</comment>
<dbReference type="SMART" id="SM00650">
    <property type="entry name" value="rADc"/>
    <property type="match status" value="1"/>
</dbReference>
<evidence type="ECO:0000259" key="9">
    <source>
        <dbReference type="SMART" id="SM00650"/>
    </source>
</evidence>
<dbReference type="PROSITE" id="PS51689">
    <property type="entry name" value="SAM_RNA_A_N6_MT"/>
    <property type="match status" value="1"/>
</dbReference>
<evidence type="ECO:0000256" key="5">
    <source>
        <dbReference type="ARBA" id="ARBA00022691"/>
    </source>
</evidence>